<dbReference type="InterPro" id="IPR001245">
    <property type="entry name" value="Ser-Thr/Tyr_kinase_cat_dom"/>
</dbReference>
<dbReference type="Proteomes" id="UP001201812">
    <property type="component" value="Unassembled WGS sequence"/>
</dbReference>
<evidence type="ECO:0000256" key="5">
    <source>
        <dbReference type="ARBA" id="ARBA00023137"/>
    </source>
</evidence>
<dbReference type="AlphaFoldDB" id="A0AAD4N2B2"/>
<evidence type="ECO:0000256" key="2">
    <source>
        <dbReference type="ARBA" id="ARBA00022741"/>
    </source>
</evidence>
<comment type="caution">
    <text evidence="8">The sequence shown here is derived from an EMBL/GenBank/DDBJ whole genome shotgun (WGS) entry which is preliminary data.</text>
</comment>
<evidence type="ECO:0000313" key="9">
    <source>
        <dbReference type="Proteomes" id="UP001201812"/>
    </source>
</evidence>
<dbReference type="GO" id="GO:0007169">
    <property type="term" value="P:cell surface receptor protein tyrosine kinase signaling pathway"/>
    <property type="evidence" value="ECO:0007669"/>
    <property type="project" value="TreeGrafter"/>
</dbReference>
<dbReference type="InterPro" id="IPR000719">
    <property type="entry name" value="Prot_kinase_dom"/>
</dbReference>
<gene>
    <name evidence="8" type="ORF">DdX_07771</name>
</gene>
<dbReference type="InterPro" id="IPR050122">
    <property type="entry name" value="RTK"/>
</dbReference>
<dbReference type="GO" id="GO:0043235">
    <property type="term" value="C:receptor complex"/>
    <property type="evidence" value="ECO:0007669"/>
    <property type="project" value="TreeGrafter"/>
</dbReference>
<dbReference type="EMBL" id="JAKKPZ010000011">
    <property type="protein sequence ID" value="KAI1715455.1"/>
    <property type="molecule type" value="Genomic_DNA"/>
</dbReference>
<dbReference type="PANTHER" id="PTHR24416:SF624">
    <property type="entry name" value="TYROSINE-PROTEIN KINASE F09A5.2-RELATED"/>
    <property type="match status" value="1"/>
</dbReference>
<keyword evidence="3 8" id="KW-0418">Kinase</keyword>
<evidence type="ECO:0000259" key="7">
    <source>
        <dbReference type="PROSITE" id="PS50011"/>
    </source>
</evidence>
<evidence type="ECO:0000256" key="6">
    <source>
        <dbReference type="SAM" id="MobiDB-lite"/>
    </source>
</evidence>
<keyword evidence="5" id="KW-0829">Tyrosine-protein kinase</keyword>
<dbReference type="PANTHER" id="PTHR24416">
    <property type="entry name" value="TYROSINE-PROTEIN KINASE RECEPTOR"/>
    <property type="match status" value="1"/>
</dbReference>
<feature type="region of interest" description="Disordered" evidence="6">
    <location>
        <begin position="333"/>
        <end position="359"/>
    </location>
</feature>
<feature type="compositionally biased region" description="Acidic residues" evidence="6">
    <location>
        <begin position="337"/>
        <end position="351"/>
    </location>
</feature>
<feature type="region of interest" description="Disordered" evidence="6">
    <location>
        <begin position="565"/>
        <end position="585"/>
    </location>
</feature>
<organism evidence="8 9">
    <name type="scientific">Ditylenchus destructor</name>
    <dbReference type="NCBI Taxonomy" id="166010"/>
    <lineage>
        <taxon>Eukaryota</taxon>
        <taxon>Metazoa</taxon>
        <taxon>Ecdysozoa</taxon>
        <taxon>Nematoda</taxon>
        <taxon>Chromadorea</taxon>
        <taxon>Rhabditida</taxon>
        <taxon>Tylenchina</taxon>
        <taxon>Tylenchomorpha</taxon>
        <taxon>Sphaerularioidea</taxon>
        <taxon>Anguinidae</taxon>
        <taxon>Anguininae</taxon>
        <taxon>Ditylenchus</taxon>
    </lineage>
</organism>
<dbReference type="Gene3D" id="3.30.200.20">
    <property type="entry name" value="Phosphorylase Kinase, domain 1"/>
    <property type="match status" value="1"/>
</dbReference>
<keyword evidence="1" id="KW-0808">Transferase</keyword>
<feature type="domain" description="Protein kinase" evidence="7">
    <location>
        <begin position="206"/>
        <end position="534"/>
    </location>
</feature>
<dbReference type="SUPFAM" id="SSF56112">
    <property type="entry name" value="Protein kinase-like (PK-like)"/>
    <property type="match status" value="1"/>
</dbReference>
<proteinExistence type="predicted"/>
<keyword evidence="2" id="KW-0547">Nucleotide-binding</keyword>
<dbReference type="CDD" id="cd00192">
    <property type="entry name" value="PTKc"/>
    <property type="match status" value="1"/>
</dbReference>
<keyword evidence="9" id="KW-1185">Reference proteome</keyword>
<dbReference type="Pfam" id="PF07714">
    <property type="entry name" value="PK_Tyr_Ser-Thr"/>
    <property type="match status" value="1"/>
</dbReference>
<dbReference type="GO" id="GO:0005886">
    <property type="term" value="C:plasma membrane"/>
    <property type="evidence" value="ECO:0007669"/>
    <property type="project" value="TreeGrafter"/>
</dbReference>
<keyword evidence="4" id="KW-0067">ATP-binding</keyword>
<evidence type="ECO:0000256" key="3">
    <source>
        <dbReference type="ARBA" id="ARBA00022777"/>
    </source>
</evidence>
<sequence length="629" mass="71713">MFSHFQWIGSKNQGNGPICKTVLCHKTIDDLQLSDLVVTKESADIMNRFLEALNTTEDLCIDKMHVFSLTNINCKNSQEYEDFHNLLQYQETVGEFFKDVGIKVHGVFISSDAERRQECSMAPLMLSSEGSVEMRFLGSTSQLNDPEKVNKLDSPTGINWLLAVLVSLGIIGLSSCVVPCSKDQRVEQIVSIGKDMWIMEKESLNLFRNEQLGSGAFAFVYKGQLIGRNPLLESRNTNYVFGERENMCNDVAVKVLRNSIDERNRIDMWREIEFMKELGYHPHILNLIGFVFDEDSPLLVLEYCALGDLLTLIRNNKQSLFEDCGIAEHAKESVDSVVDDDEKSVDDEEEKNSEGCEKPKTLNITSPKNICNLTLNKLISFSWQISDAMVYLSSRNHIHRDIAARNVLITGNMVAKLGDFGLCRHSVEQLYTTQGGKLPIKWMAIEALKMAEFSSKTDVWSFGVMLFEIFSAGDTPYPTIQAADMLQHLLEGSRLKQPILCPDEIYKLMRECWLEDPERRPTCEQVRKRITTALEMSTDSYGYVDFRSPEYLKYSELNHRLQVQDTNANEEDENSAAKNHQIDNEKYEATLNVTTATSELQNQAKQEIVTKQVIGISKHLDFEEEEFWI</sequence>
<dbReference type="GO" id="GO:0004714">
    <property type="term" value="F:transmembrane receptor protein tyrosine kinase activity"/>
    <property type="evidence" value="ECO:0007669"/>
    <property type="project" value="TreeGrafter"/>
</dbReference>
<dbReference type="PROSITE" id="PS50011">
    <property type="entry name" value="PROTEIN_KINASE_DOM"/>
    <property type="match status" value="1"/>
</dbReference>
<accession>A0AAD4N2B2</accession>
<dbReference type="FunFam" id="1.10.510.10:FF:000554">
    <property type="entry name" value="Predicted protein"/>
    <property type="match status" value="1"/>
</dbReference>
<dbReference type="GO" id="GO:0005524">
    <property type="term" value="F:ATP binding"/>
    <property type="evidence" value="ECO:0007669"/>
    <property type="project" value="UniProtKB-KW"/>
</dbReference>
<dbReference type="Gene3D" id="1.10.510.10">
    <property type="entry name" value="Transferase(Phosphotransferase) domain 1"/>
    <property type="match status" value="1"/>
</dbReference>
<name>A0AAD4N2B2_9BILA</name>
<reference evidence="8" key="1">
    <citation type="submission" date="2022-01" db="EMBL/GenBank/DDBJ databases">
        <title>Genome Sequence Resource for Two Populations of Ditylenchus destructor, the Migratory Endoparasitic Phytonematode.</title>
        <authorList>
            <person name="Zhang H."/>
            <person name="Lin R."/>
            <person name="Xie B."/>
        </authorList>
    </citation>
    <scope>NUCLEOTIDE SEQUENCE</scope>
    <source>
        <strain evidence="8">BazhouSP</strain>
    </source>
</reference>
<dbReference type="SMART" id="SM00219">
    <property type="entry name" value="TyrKc"/>
    <property type="match status" value="1"/>
</dbReference>
<dbReference type="InterPro" id="IPR011009">
    <property type="entry name" value="Kinase-like_dom_sf"/>
</dbReference>
<protein>
    <submittedName>
        <fullName evidence="8">Protein tyrosine kinase domain-containing protein</fullName>
    </submittedName>
</protein>
<evidence type="ECO:0000313" key="8">
    <source>
        <dbReference type="EMBL" id="KAI1715455.1"/>
    </source>
</evidence>
<evidence type="ECO:0000256" key="4">
    <source>
        <dbReference type="ARBA" id="ARBA00022840"/>
    </source>
</evidence>
<dbReference type="InterPro" id="IPR020635">
    <property type="entry name" value="Tyr_kinase_cat_dom"/>
</dbReference>
<evidence type="ECO:0000256" key="1">
    <source>
        <dbReference type="ARBA" id="ARBA00022679"/>
    </source>
</evidence>